<organism evidence="3 4">
    <name type="scientific">Candidatus Nitrospira neomarina</name>
    <dbReference type="NCBI Taxonomy" id="3020899"/>
    <lineage>
        <taxon>Bacteria</taxon>
        <taxon>Pseudomonadati</taxon>
        <taxon>Nitrospirota</taxon>
        <taxon>Nitrospiria</taxon>
        <taxon>Nitrospirales</taxon>
        <taxon>Nitrospiraceae</taxon>
        <taxon>Nitrospira</taxon>
    </lineage>
</organism>
<proteinExistence type="predicted"/>
<accession>A0AA96GGE3</accession>
<dbReference type="GO" id="GO:0005737">
    <property type="term" value="C:cytoplasm"/>
    <property type="evidence" value="ECO:0007669"/>
    <property type="project" value="TreeGrafter"/>
</dbReference>
<name>A0AA96GGE3_9BACT</name>
<keyword evidence="4" id="KW-1185">Reference proteome</keyword>
<keyword evidence="3" id="KW-0436">Ligase</keyword>
<dbReference type="Gene3D" id="3.30.470.20">
    <property type="entry name" value="ATP-grasp fold, B domain"/>
    <property type="match status" value="1"/>
</dbReference>
<dbReference type="GO" id="GO:0046872">
    <property type="term" value="F:metal ion binding"/>
    <property type="evidence" value="ECO:0007669"/>
    <property type="project" value="InterPro"/>
</dbReference>
<dbReference type="PROSITE" id="PS50975">
    <property type="entry name" value="ATP_GRASP"/>
    <property type="match status" value="1"/>
</dbReference>
<reference evidence="3 4" key="1">
    <citation type="submission" date="2023-01" db="EMBL/GenBank/DDBJ databases">
        <title>Cultivation and genomic characterization of new, ubiquitous marine nitrite-oxidizing bacteria from the Nitrospirales.</title>
        <authorList>
            <person name="Mueller A.J."/>
            <person name="Daebeler A."/>
            <person name="Herbold C.W."/>
            <person name="Kirkegaard R.H."/>
            <person name="Daims H."/>
        </authorList>
    </citation>
    <scope>NUCLEOTIDE SEQUENCE [LARGE SCALE GENOMIC DNA]</scope>
    <source>
        <strain evidence="3 4">DK</strain>
    </source>
</reference>
<evidence type="ECO:0000256" key="1">
    <source>
        <dbReference type="PROSITE-ProRule" id="PRU00409"/>
    </source>
</evidence>
<protein>
    <submittedName>
        <fullName evidence="3">Alpha-L-glutamate ligase</fullName>
    </submittedName>
</protein>
<feature type="domain" description="ATP-grasp" evidence="2">
    <location>
        <begin position="49"/>
        <end position="231"/>
    </location>
</feature>
<keyword evidence="1" id="KW-0067">ATP-binding</keyword>
<dbReference type="AlphaFoldDB" id="A0AA96GGE3"/>
<gene>
    <name evidence="3" type="ORF">PQG83_19475</name>
</gene>
<dbReference type="PANTHER" id="PTHR21621:SF0">
    <property type="entry name" value="BETA-CITRYLGLUTAMATE SYNTHASE B-RELATED"/>
    <property type="match status" value="1"/>
</dbReference>
<evidence type="ECO:0000259" key="2">
    <source>
        <dbReference type="PROSITE" id="PS50975"/>
    </source>
</evidence>
<dbReference type="Proteomes" id="UP001302494">
    <property type="component" value="Chromosome"/>
</dbReference>
<dbReference type="PANTHER" id="PTHR21621">
    <property type="entry name" value="RIBOSOMAL PROTEIN S6 MODIFICATION PROTEIN"/>
    <property type="match status" value="1"/>
</dbReference>
<dbReference type="InterPro" id="IPR011761">
    <property type="entry name" value="ATP-grasp"/>
</dbReference>
<dbReference type="GO" id="GO:0005524">
    <property type="term" value="F:ATP binding"/>
    <property type="evidence" value="ECO:0007669"/>
    <property type="project" value="UniProtKB-UniRule"/>
</dbReference>
<evidence type="ECO:0000313" key="4">
    <source>
        <dbReference type="Proteomes" id="UP001302494"/>
    </source>
</evidence>
<dbReference type="GO" id="GO:0009432">
    <property type="term" value="P:SOS response"/>
    <property type="evidence" value="ECO:0007669"/>
    <property type="project" value="TreeGrafter"/>
</dbReference>
<dbReference type="EMBL" id="CP116968">
    <property type="protein sequence ID" value="WNM61899.1"/>
    <property type="molecule type" value="Genomic_DNA"/>
</dbReference>
<dbReference type="KEGG" id="nneo:PQG83_19475"/>
<dbReference type="GO" id="GO:0018169">
    <property type="term" value="F:ribosomal S6-glutamic acid ligase activity"/>
    <property type="evidence" value="ECO:0007669"/>
    <property type="project" value="TreeGrafter"/>
</dbReference>
<dbReference type="SUPFAM" id="SSF56059">
    <property type="entry name" value="Glutathione synthetase ATP-binding domain-like"/>
    <property type="match status" value="1"/>
</dbReference>
<evidence type="ECO:0000313" key="3">
    <source>
        <dbReference type="EMBL" id="WNM61899.1"/>
    </source>
</evidence>
<sequence>MQPGIAPDVVSFTHTECHEAIAGLWAALDVSWVNKPDLDEIAHHKPYQLAMATKVGLPIPRTVITNDPDAARRLIAELGPERTIYKTFLASEQFWRETRLMRPEEMEILDRVRLAPVIFQEYVPAIADIRVTVVGTKMFATAISPAPGGYEIDYRMDMDGARFEPTSLPIKIQKQIRELMDRLGLVYGAVDLRRLPDGRHVFLEVNPAGEWRFIEERTEQPITDAMAKLLIKIDRN</sequence>
<keyword evidence="1" id="KW-0547">Nucleotide-binding</keyword>